<dbReference type="eggNOG" id="arCOG07976">
    <property type="taxonomic scope" value="Archaea"/>
</dbReference>
<keyword evidence="2" id="KW-1185">Reference proteome</keyword>
<dbReference type="InterPro" id="IPR038587">
    <property type="entry name" value="Ribosomal_eL40_sf"/>
</dbReference>
<dbReference type="STRING" id="1202768.SAMN05216285_4017"/>
<accession>A0A1I0QVV6</accession>
<reference evidence="2" key="1">
    <citation type="submission" date="2016-10" db="EMBL/GenBank/DDBJ databases">
        <authorList>
            <person name="Varghese N."/>
        </authorList>
    </citation>
    <scope>NUCLEOTIDE SEQUENCE [LARGE SCALE GENOMIC DNA]</scope>
    <source>
        <strain evidence="2">CGMCC 1.12284</strain>
    </source>
</reference>
<protein>
    <recommendedName>
        <fullName evidence="3">Zinc-ribbon domain-containing protein</fullName>
    </recommendedName>
</protein>
<dbReference type="Gene3D" id="4.10.1060.50">
    <property type="match status" value="1"/>
</dbReference>
<sequence>MALTTAVRRWLSDDSVIYECRNCGTTLESTDQRCRSCGSSEIAEYDVTDDERS</sequence>
<dbReference type="EMBL" id="FOIS01000005">
    <property type="protein sequence ID" value="SEW31572.1"/>
    <property type="molecule type" value="Genomic_DNA"/>
</dbReference>
<evidence type="ECO:0000313" key="2">
    <source>
        <dbReference type="Proteomes" id="UP000183275"/>
    </source>
</evidence>
<dbReference type="OrthoDB" id="295069at2157"/>
<dbReference type="Proteomes" id="UP000183275">
    <property type="component" value="Unassembled WGS sequence"/>
</dbReference>
<evidence type="ECO:0008006" key="3">
    <source>
        <dbReference type="Google" id="ProtNLM"/>
    </source>
</evidence>
<gene>
    <name evidence="1" type="ORF">SAMN05216285_4017</name>
</gene>
<organism evidence="1 2">
    <name type="scientific">Natrinema salifodinae</name>
    <dbReference type="NCBI Taxonomy" id="1202768"/>
    <lineage>
        <taxon>Archaea</taxon>
        <taxon>Methanobacteriati</taxon>
        <taxon>Methanobacteriota</taxon>
        <taxon>Stenosarchaea group</taxon>
        <taxon>Halobacteria</taxon>
        <taxon>Halobacteriales</taxon>
        <taxon>Natrialbaceae</taxon>
        <taxon>Natrinema</taxon>
    </lineage>
</organism>
<proteinExistence type="predicted"/>
<dbReference type="AlphaFoldDB" id="A0A1I0QVV6"/>
<dbReference type="RefSeq" id="WP_173424958.1">
    <property type="nucleotide sequence ID" value="NZ_FOIS01000005.1"/>
</dbReference>
<name>A0A1I0QVV6_9EURY</name>
<evidence type="ECO:0000313" key="1">
    <source>
        <dbReference type="EMBL" id="SEW31572.1"/>
    </source>
</evidence>